<dbReference type="GO" id="GO:0043525">
    <property type="term" value="P:positive regulation of neuron apoptotic process"/>
    <property type="evidence" value="ECO:0007669"/>
    <property type="project" value="TreeGrafter"/>
</dbReference>
<keyword evidence="5" id="KW-0378">Hydrolase</keyword>
<dbReference type="SUPFAM" id="SSF52129">
    <property type="entry name" value="Caspase-like"/>
    <property type="match status" value="1"/>
</dbReference>
<dbReference type="Proteomes" id="UP000683360">
    <property type="component" value="Unassembled WGS sequence"/>
</dbReference>
<organism evidence="5 6">
    <name type="scientific">Mytilus edulis</name>
    <name type="common">Blue mussel</name>
    <dbReference type="NCBI Taxonomy" id="6550"/>
    <lineage>
        <taxon>Eukaryota</taxon>
        <taxon>Metazoa</taxon>
        <taxon>Spiralia</taxon>
        <taxon>Lophotrochozoa</taxon>
        <taxon>Mollusca</taxon>
        <taxon>Bivalvia</taxon>
        <taxon>Autobranchia</taxon>
        <taxon>Pteriomorphia</taxon>
        <taxon>Mytilida</taxon>
        <taxon>Mytiloidea</taxon>
        <taxon>Mytilidae</taxon>
        <taxon>Mytilinae</taxon>
        <taxon>Mytilus</taxon>
    </lineage>
</organism>
<reference evidence="5" key="1">
    <citation type="submission" date="2021-03" db="EMBL/GenBank/DDBJ databases">
        <authorList>
            <person name="Bekaert M."/>
        </authorList>
    </citation>
    <scope>NUCLEOTIDE SEQUENCE</scope>
</reference>
<feature type="domain" description="Caspase family p10" evidence="3">
    <location>
        <begin position="135"/>
        <end position="204"/>
    </location>
</feature>
<dbReference type="PROSITE" id="PS50208">
    <property type="entry name" value="CASPASE_P20"/>
    <property type="match status" value="1"/>
</dbReference>
<protein>
    <submittedName>
        <fullName evidence="5">CASP3</fullName>
        <ecNumber evidence="5">3.4.22.56</ecNumber>
    </submittedName>
</protein>
<dbReference type="EMBL" id="CAJPWZ010001283">
    <property type="protein sequence ID" value="CAG2211991.1"/>
    <property type="molecule type" value="Genomic_DNA"/>
</dbReference>
<comment type="similarity">
    <text evidence="1 2">Belongs to the peptidase C14A family.</text>
</comment>
<dbReference type="Gene3D" id="3.40.50.1460">
    <property type="match status" value="2"/>
</dbReference>
<dbReference type="PANTHER" id="PTHR10454">
    <property type="entry name" value="CASPASE"/>
    <property type="match status" value="1"/>
</dbReference>
<dbReference type="PROSITE" id="PS50207">
    <property type="entry name" value="CASPASE_P10"/>
    <property type="match status" value="1"/>
</dbReference>
<dbReference type="InterPro" id="IPR002138">
    <property type="entry name" value="Pept_C14_p10"/>
</dbReference>
<dbReference type="InterPro" id="IPR015917">
    <property type="entry name" value="Pept_C14A"/>
</dbReference>
<name>A0A8S3RR56_MYTED</name>
<dbReference type="Pfam" id="PF00656">
    <property type="entry name" value="Peptidase_C14"/>
    <property type="match status" value="1"/>
</dbReference>
<proteinExistence type="inferred from homology"/>
<dbReference type="AlphaFoldDB" id="A0A8S3RR56"/>
<dbReference type="GO" id="GO:0006915">
    <property type="term" value="P:apoptotic process"/>
    <property type="evidence" value="ECO:0007669"/>
    <property type="project" value="TreeGrafter"/>
</dbReference>
<dbReference type="GO" id="GO:0004197">
    <property type="term" value="F:cysteine-type endopeptidase activity"/>
    <property type="evidence" value="ECO:0007669"/>
    <property type="project" value="InterPro"/>
</dbReference>
<dbReference type="GO" id="GO:0006508">
    <property type="term" value="P:proteolysis"/>
    <property type="evidence" value="ECO:0007669"/>
    <property type="project" value="InterPro"/>
</dbReference>
<dbReference type="InterPro" id="IPR001309">
    <property type="entry name" value="Pept_C14_p20"/>
</dbReference>
<dbReference type="InterPro" id="IPR002398">
    <property type="entry name" value="Pept_C14"/>
</dbReference>
<evidence type="ECO:0000259" key="3">
    <source>
        <dbReference type="PROSITE" id="PS50207"/>
    </source>
</evidence>
<comment type="caution">
    <text evidence="5">The sequence shown here is derived from an EMBL/GenBank/DDBJ whole genome shotgun (WGS) entry which is preliminary data.</text>
</comment>
<dbReference type="SMART" id="SM00115">
    <property type="entry name" value="CASc"/>
    <property type="match status" value="1"/>
</dbReference>
<dbReference type="InterPro" id="IPR029030">
    <property type="entry name" value="Caspase-like_dom_sf"/>
</dbReference>
<sequence length="226" mass="26017">MDDILQNRRNEKSVPVLMQEIEGSDRDAASLFQSFQELDFETDLLNDASYNDMEEKFEELKNDREQLEKIGCLLIAILTHGDEDTVYMTDRSIKIKCYACRGQGIDRGVNVKVVRDPNQADGVAEYYDYNKSYGVPMRIPNEADFLAVYSASHGYGSYRITSKGTPFVNHLTEELRKMKKGEDFYKILTRVNRKVGIEYQPKIPRSGVTCRQQVFIKQETVNTELV</sequence>
<evidence type="ECO:0000259" key="4">
    <source>
        <dbReference type="PROSITE" id="PS50208"/>
    </source>
</evidence>
<feature type="domain" description="Caspase family p20" evidence="4">
    <location>
        <begin position="4"/>
        <end position="90"/>
    </location>
</feature>
<evidence type="ECO:0000313" key="6">
    <source>
        <dbReference type="Proteomes" id="UP000683360"/>
    </source>
</evidence>
<dbReference type="GO" id="GO:0005737">
    <property type="term" value="C:cytoplasm"/>
    <property type="evidence" value="ECO:0007669"/>
    <property type="project" value="TreeGrafter"/>
</dbReference>
<accession>A0A8S3RR56</accession>
<keyword evidence="6" id="KW-1185">Reference proteome</keyword>
<gene>
    <name evidence="5" type="ORF">MEDL_25992</name>
</gene>
<evidence type="ECO:0000256" key="2">
    <source>
        <dbReference type="RuleBase" id="RU003971"/>
    </source>
</evidence>
<dbReference type="InterPro" id="IPR011600">
    <property type="entry name" value="Pept_C14_caspase"/>
</dbReference>
<dbReference type="PRINTS" id="PR00376">
    <property type="entry name" value="IL1BCENZYME"/>
</dbReference>
<dbReference type="OrthoDB" id="6097640at2759"/>
<evidence type="ECO:0000313" key="5">
    <source>
        <dbReference type="EMBL" id="CAG2211991.1"/>
    </source>
</evidence>
<evidence type="ECO:0000256" key="1">
    <source>
        <dbReference type="ARBA" id="ARBA00010134"/>
    </source>
</evidence>
<dbReference type="EC" id="3.4.22.56" evidence="5"/>
<dbReference type="PANTHER" id="PTHR10454:SF246">
    <property type="entry name" value="CASPASE-7-LIKE ISOFORM X1"/>
    <property type="match status" value="1"/>
</dbReference>